<protein>
    <recommendedName>
        <fullName evidence="1">EthD domain-containing protein</fullName>
    </recommendedName>
</protein>
<evidence type="ECO:0000259" key="1">
    <source>
        <dbReference type="Pfam" id="PF07110"/>
    </source>
</evidence>
<sequence>MAKFIVLYEEPNDKDGFEKHYMDVHIPLVNELPDIKRTSLDRVVNADNAKSAFYLHVEIEYEDLATLNASLSSPAGQKVKEDAVNLAPFLQAPPQILITD</sequence>
<reference evidence="2 3" key="1">
    <citation type="submission" date="2017-02" db="EMBL/GenBank/DDBJ databases">
        <title>The complete genomic sequence of a novel cold adapted crude oil-degrading bacterium Planococcus qaidamina Y42.</title>
        <authorList>
            <person name="Yang R."/>
        </authorList>
    </citation>
    <scope>NUCLEOTIDE SEQUENCE [LARGE SCALE GENOMIC DNA]</scope>
    <source>
        <strain evidence="2 3">Y42</strain>
    </source>
</reference>
<dbReference type="RefSeq" id="WP_198038657.1">
    <property type="nucleotide sequence ID" value="NZ_CP019640.1"/>
</dbReference>
<dbReference type="GO" id="GO:0016491">
    <property type="term" value="F:oxidoreductase activity"/>
    <property type="evidence" value="ECO:0007669"/>
    <property type="project" value="InterPro"/>
</dbReference>
<name>A0A1Q2L361_9BACL</name>
<dbReference type="InterPro" id="IPR009799">
    <property type="entry name" value="EthD_dom"/>
</dbReference>
<dbReference type="NCBIfam" id="TIGR02118">
    <property type="entry name" value="EthD family reductase"/>
    <property type="match status" value="1"/>
</dbReference>
<proteinExistence type="predicted"/>
<dbReference type="Pfam" id="PF07110">
    <property type="entry name" value="EthD"/>
    <property type="match status" value="1"/>
</dbReference>
<dbReference type="KEGG" id="pmar:B0X71_18365"/>
<dbReference type="AlphaFoldDB" id="A0A1Q2L361"/>
<dbReference type="Proteomes" id="UP000188184">
    <property type="component" value="Chromosome"/>
</dbReference>
<accession>A0A1Q2L361</accession>
<gene>
    <name evidence="2" type="ORF">B0X71_18365</name>
</gene>
<evidence type="ECO:0000313" key="2">
    <source>
        <dbReference type="EMBL" id="AQQ54871.1"/>
    </source>
</evidence>
<keyword evidence="3" id="KW-1185">Reference proteome</keyword>
<evidence type="ECO:0000313" key="3">
    <source>
        <dbReference type="Proteomes" id="UP000188184"/>
    </source>
</evidence>
<dbReference type="Gene3D" id="3.30.70.100">
    <property type="match status" value="1"/>
</dbReference>
<dbReference type="InterPro" id="IPR011008">
    <property type="entry name" value="Dimeric_a/b-barrel"/>
</dbReference>
<dbReference type="EMBL" id="CP019640">
    <property type="protein sequence ID" value="AQQ54871.1"/>
    <property type="molecule type" value="Genomic_DNA"/>
</dbReference>
<organism evidence="2 3">
    <name type="scientific">Planococcus lenghuensis</name>
    <dbReference type="NCBI Taxonomy" id="2213202"/>
    <lineage>
        <taxon>Bacteria</taxon>
        <taxon>Bacillati</taxon>
        <taxon>Bacillota</taxon>
        <taxon>Bacilli</taxon>
        <taxon>Bacillales</taxon>
        <taxon>Caryophanaceae</taxon>
        <taxon>Planococcus</taxon>
    </lineage>
</organism>
<feature type="domain" description="EthD" evidence="1">
    <location>
        <begin position="13"/>
        <end position="87"/>
    </location>
</feature>
<dbReference type="SUPFAM" id="SSF54909">
    <property type="entry name" value="Dimeric alpha+beta barrel"/>
    <property type="match status" value="1"/>
</dbReference>